<evidence type="ECO:0000313" key="3">
    <source>
        <dbReference type="Proteomes" id="UP000266426"/>
    </source>
</evidence>
<dbReference type="EMBL" id="QZJZ01000040">
    <property type="protein sequence ID" value="RJP59870.1"/>
    <property type="molecule type" value="Genomic_DNA"/>
</dbReference>
<proteinExistence type="predicted"/>
<keyword evidence="1" id="KW-0175">Coiled coil</keyword>
<name>A0A3A4R167_9BACT</name>
<dbReference type="AlphaFoldDB" id="A0A3A4R167"/>
<evidence type="ECO:0000256" key="1">
    <source>
        <dbReference type="SAM" id="Coils"/>
    </source>
</evidence>
<protein>
    <recommendedName>
        <fullName evidence="4">DUF91 domain-containing protein</fullName>
    </recommendedName>
</protein>
<organism evidence="2 3">
    <name type="scientific">Candidatus Auribacter fodinae</name>
    <dbReference type="NCBI Taxonomy" id="2093366"/>
    <lineage>
        <taxon>Bacteria</taxon>
        <taxon>Pseudomonadati</taxon>
        <taxon>Candidatus Auribacterota</taxon>
        <taxon>Candidatus Auribacteria</taxon>
        <taxon>Candidatus Auribacterales</taxon>
        <taxon>Candidatus Auribacteraceae</taxon>
        <taxon>Candidatus Auribacter</taxon>
    </lineage>
</organism>
<evidence type="ECO:0000313" key="2">
    <source>
        <dbReference type="EMBL" id="RJP59870.1"/>
    </source>
</evidence>
<evidence type="ECO:0008006" key="4">
    <source>
        <dbReference type="Google" id="ProtNLM"/>
    </source>
</evidence>
<accession>A0A3A4R167</accession>
<feature type="coiled-coil region" evidence="1">
    <location>
        <begin position="173"/>
        <end position="200"/>
    </location>
</feature>
<dbReference type="Proteomes" id="UP000266426">
    <property type="component" value="Unassembled WGS sequence"/>
</dbReference>
<comment type="caution">
    <text evidence="2">The sequence shown here is derived from an EMBL/GenBank/DDBJ whole genome shotgun (WGS) entry which is preliminary data.</text>
</comment>
<gene>
    <name evidence="2" type="ORF">C4541_05295</name>
</gene>
<sequence>MNIDDTFFLSEPLNDDKLLVEGNNNFNARNLMVSMQSDKELFRLFMSFLQSCKTIQVLDRRFGGREYGYVDILAVNADNQVLLIDFYTRTKKPDLSSLLTKFKFVADIRASLPKMFEDYHISDIVPPKLMILAPAYSPRFLKSLSFIESVTVDLYKYTVVEYKGEKKLKLARVALESRKMNEAKRNLDELKRRLKQGFKDATDEEIETFYNFYQ</sequence>
<reference evidence="2 3" key="1">
    <citation type="journal article" date="2017" name="ISME J.">
        <title>Energy and carbon metabolisms in a deep terrestrial subsurface fluid microbial community.</title>
        <authorList>
            <person name="Momper L."/>
            <person name="Jungbluth S.P."/>
            <person name="Lee M.D."/>
            <person name="Amend J.P."/>
        </authorList>
    </citation>
    <scope>NUCLEOTIDE SEQUENCE [LARGE SCALE GENOMIC DNA]</scope>
    <source>
        <strain evidence="2">SURF_26</strain>
    </source>
</reference>